<comment type="similarity">
    <text evidence="2">Belongs to the acyl-CoA dehydrogenase family.</text>
</comment>
<evidence type="ECO:0000259" key="8">
    <source>
        <dbReference type="Pfam" id="PF02770"/>
    </source>
</evidence>
<dbReference type="PANTHER" id="PTHR48083">
    <property type="entry name" value="MEDIUM-CHAIN SPECIFIC ACYL-COA DEHYDROGENASE, MITOCHONDRIAL-RELATED"/>
    <property type="match status" value="1"/>
</dbReference>
<dbReference type="FunFam" id="1.20.140.10:FF:000001">
    <property type="entry name" value="Acyl-CoA dehydrogenase"/>
    <property type="match status" value="1"/>
</dbReference>
<evidence type="ECO:0000256" key="1">
    <source>
        <dbReference type="ARBA" id="ARBA00001974"/>
    </source>
</evidence>
<dbReference type="InterPro" id="IPR037069">
    <property type="entry name" value="AcylCoA_DH/ox_N_sf"/>
</dbReference>
<sequence>MGTVVEEDNHYGFRLSDELILLRDQIRRFMREEVKPIEDTLPHDAIGCGKEDRVRLRTMAEEMGLTRLTVPEEYGGNPVSAMARVVIAEESSKCRLGGYAPALGAFGGGPPNIIWGGTPEQIERYGIPCVEGKKRAFVAITEPTGGSDPRNNISTRAEKDGDEWVLNGRKMWITGAEGADFGILFARTRDGTADAPPEITAFIVEPTFPGIYFNEIKVIRALSPYEIVLENCRVPTENVLGSVGQGFGVAQSWLVDARIPYAAGCIGMAQEALDMACGWVKQRPTRDGMLADKQAIQWMIADSEVELRAARMLVYDAASKVDAGQSAKVDASICKLYGTETAGRVVDRAIQMFGGMGVAEEMPLERWYRELRVKRIGEGPSEVHRMVIARDKLRNTSGGVYFS</sequence>
<evidence type="ECO:0000256" key="4">
    <source>
        <dbReference type="ARBA" id="ARBA00022630"/>
    </source>
</evidence>
<dbReference type="Gene3D" id="2.40.110.10">
    <property type="entry name" value="Butyryl-CoA Dehydrogenase, subunit A, domain 2"/>
    <property type="match status" value="1"/>
</dbReference>
<feature type="domain" description="Acyl-CoA dehydrogenase/oxidase C-terminal" evidence="7">
    <location>
        <begin position="244"/>
        <end position="391"/>
    </location>
</feature>
<dbReference type="GO" id="GO:0003995">
    <property type="term" value="F:acyl-CoA dehydrogenase activity"/>
    <property type="evidence" value="ECO:0007669"/>
    <property type="project" value="InterPro"/>
</dbReference>
<evidence type="ECO:0000256" key="2">
    <source>
        <dbReference type="ARBA" id="ARBA00009347"/>
    </source>
</evidence>
<proteinExistence type="inferred from homology"/>
<keyword evidence="6" id="KW-0560">Oxidoreductase</keyword>
<dbReference type="GO" id="GO:0033539">
    <property type="term" value="P:fatty acid beta-oxidation using acyl-CoA dehydrogenase"/>
    <property type="evidence" value="ECO:0007669"/>
    <property type="project" value="TreeGrafter"/>
</dbReference>
<dbReference type="Pfam" id="PF02771">
    <property type="entry name" value="Acyl-CoA_dh_N"/>
    <property type="match status" value="1"/>
</dbReference>
<comment type="cofactor">
    <cofactor evidence="1">
        <name>FAD</name>
        <dbReference type="ChEBI" id="CHEBI:57692"/>
    </cofactor>
</comment>
<dbReference type="InterPro" id="IPR006089">
    <property type="entry name" value="Acyl-CoA_DH_CS"/>
</dbReference>
<evidence type="ECO:0000259" key="7">
    <source>
        <dbReference type="Pfam" id="PF00441"/>
    </source>
</evidence>
<organism evidence="10">
    <name type="scientific">marine metagenome</name>
    <dbReference type="NCBI Taxonomy" id="408172"/>
    <lineage>
        <taxon>unclassified sequences</taxon>
        <taxon>metagenomes</taxon>
        <taxon>ecological metagenomes</taxon>
    </lineage>
</organism>
<evidence type="ECO:0000256" key="3">
    <source>
        <dbReference type="ARBA" id="ARBA00019125"/>
    </source>
</evidence>
<accession>A0A381NRS7</accession>
<dbReference type="InterPro" id="IPR009100">
    <property type="entry name" value="AcylCoA_DH/oxidase_NM_dom_sf"/>
</dbReference>
<dbReference type="PROSITE" id="PS00073">
    <property type="entry name" value="ACYL_COA_DH_2"/>
    <property type="match status" value="1"/>
</dbReference>
<dbReference type="EMBL" id="UINC01000554">
    <property type="protein sequence ID" value="SUZ57306.1"/>
    <property type="molecule type" value="Genomic_DNA"/>
</dbReference>
<dbReference type="Gene3D" id="1.20.140.10">
    <property type="entry name" value="Butyryl-CoA Dehydrogenase, subunit A, domain 3"/>
    <property type="match status" value="1"/>
</dbReference>
<dbReference type="CDD" id="cd00567">
    <property type="entry name" value="ACAD"/>
    <property type="match status" value="1"/>
</dbReference>
<dbReference type="InterPro" id="IPR036250">
    <property type="entry name" value="AcylCo_DH-like_C"/>
</dbReference>
<evidence type="ECO:0000256" key="5">
    <source>
        <dbReference type="ARBA" id="ARBA00022827"/>
    </source>
</evidence>
<dbReference type="InterPro" id="IPR013786">
    <property type="entry name" value="AcylCoA_DH/ox_N"/>
</dbReference>
<dbReference type="PANTHER" id="PTHR48083:SF2">
    <property type="entry name" value="MEDIUM-CHAIN SPECIFIC ACYL-COA DEHYDROGENASE, MITOCHONDRIAL"/>
    <property type="match status" value="1"/>
</dbReference>
<evidence type="ECO:0000259" key="9">
    <source>
        <dbReference type="Pfam" id="PF02771"/>
    </source>
</evidence>
<dbReference type="Gene3D" id="1.10.540.10">
    <property type="entry name" value="Acyl-CoA dehydrogenase/oxidase, N-terminal domain"/>
    <property type="match status" value="1"/>
</dbReference>
<dbReference type="InterPro" id="IPR046373">
    <property type="entry name" value="Acyl-CoA_Oxase/DH_mid-dom_sf"/>
</dbReference>
<dbReference type="InterPro" id="IPR006091">
    <property type="entry name" value="Acyl-CoA_Oxase/DH_mid-dom"/>
</dbReference>
<keyword evidence="4" id="KW-0285">Flavoprotein</keyword>
<dbReference type="SUPFAM" id="SSF47203">
    <property type="entry name" value="Acyl-CoA dehydrogenase C-terminal domain-like"/>
    <property type="match status" value="1"/>
</dbReference>
<protein>
    <recommendedName>
        <fullName evidence="3">Medium-chain specific acyl-CoA dehydrogenase, mitochondrial</fullName>
    </recommendedName>
</protein>
<feature type="domain" description="Acyl-CoA oxidase/dehydrogenase middle" evidence="8">
    <location>
        <begin position="139"/>
        <end position="232"/>
    </location>
</feature>
<dbReference type="AlphaFoldDB" id="A0A381NRS7"/>
<evidence type="ECO:0000313" key="10">
    <source>
        <dbReference type="EMBL" id="SUZ57306.1"/>
    </source>
</evidence>
<dbReference type="SUPFAM" id="SSF56645">
    <property type="entry name" value="Acyl-CoA dehydrogenase NM domain-like"/>
    <property type="match status" value="1"/>
</dbReference>
<name>A0A381NRS7_9ZZZZ</name>
<dbReference type="InterPro" id="IPR009075">
    <property type="entry name" value="AcylCo_DH/oxidase_C"/>
</dbReference>
<dbReference type="GO" id="GO:0050660">
    <property type="term" value="F:flavin adenine dinucleotide binding"/>
    <property type="evidence" value="ECO:0007669"/>
    <property type="project" value="InterPro"/>
</dbReference>
<dbReference type="GO" id="GO:0005737">
    <property type="term" value="C:cytoplasm"/>
    <property type="evidence" value="ECO:0007669"/>
    <property type="project" value="TreeGrafter"/>
</dbReference>
<dbReference type="InterPro" id="IPR050741">
    <property type="entry name" value="Acyl-CoA_dehydrogenase"/>
</dbReference>
<feature type="domain" description="Acyl-CoA dehydrogenase/oxidase N-terminal" evidence="9">
    <location>
        <begin position="17"/>
        <end position="132"/>
    </location>
</feature>
<evidence type="ECO:0000256" key="6">
    <source>
        <dbReference type="ARBA" id="ARBA00023002"/>
    </source>
</evidence>
<gene>
    <name evidence="10" type="ORF">METZ01_LOCUS10160</name>
</gene>
<dbReference type="Pfam" id="PF00441">
    <property type="entry name" value="Acyl-CoA_dh_1"/>
    <property type="match status" value="1"/>
</dbReference>
<keyword evidence="5" id="KW-0274">FAD</keyword>
<dbReference type="Pfam" id="PF02770">
    <property type="entry name" value="Acyl-CoA_dh_M"/>
    <property type="match status" value="1"/>
</dbReference>
<reference evidence="10" key="1">
    <citation type="submission" date="2018-05" db="EMBL/GenBank/DDBJ databases">
        <authorList>
            <person name="Lanie J.A."/>
            <person name="Ng W.-L."/>
            <person name="Kazmierczak K.M."/>
            <person name="Andrzejewski T.M."/>
            <person name="Davidsen T.M."/>
            <person name="Wayne K.J."/>
            <person name="Tettelin H."/>
            <person name="Glass J.I."/>
            <person name="Rusch D."/>
            <person name="Podicherti R."/>
            <person name="Tsui H.-C.T."/>
            <person name="Winkler M.E."/>
        </authorList>
    </citation>
    <scope>NUCLEOTIDE SEQUENCE</scope>
</reference>